<gene>
    <name evidence="2" type="ORF">VN97_g13068</name>
</gene>
<dbReference type="Proteomes" id="UP001227192">
    <property type="component" value="Unassembled WGS sequence"/>
</dbReference>
<proteinExistence type="predicted"/>
<evidence type="ECO:0000313" key="3">
    <source>
        <dbReference type="Proteomes" id="UP001227192"/>
    </source>
</evidence>
<evidence type="ECO:0000313" key="2">
    <source>
        <dbReference type="EMBL" id="KAJ9480497.1"/>
    </source>
</evidence>
<accession>A0AAI9T4H5</accession>
<comment type="caution">
    <text evidence="2">The sequence shown here is derived from an EMBL/GenBank/DDBJ whole genome shotgun (WGS) entry which is preliminary data.</text>
</comment>
<evidence type="ECO:0000256" key="1">
    <source>
        <dbReference type="SAM" id="MobiDB-lite"/>
    </source>
</evidence>
<sequence length="134" mass="15230">MDQMEHYSQRVKSHIQRSMDVNALLVQKLGLVKASLKKSQEHKSAATTPRNRKSILGSRRSVLGPASANRMMKKMQESDSKKLDRQQAKHAKALEVEEQAQKARDLAEDEREAAMVARHGNGPNWYMDNRGSYL</sequence>
<protein>
    <submittedName>
        <fullName evidence="2">Uncharacterized protein</fullName>
    </submittedName>
</protein>
<feature type="region of interest" description="Disordered" evidence="1">
    <location>
        <begin position="37"/>
        <end position="112"/>
    </location>
</feature>
<dbReference type="EMBL" id="LACB01001407">
    <property type="protein sequence ID" value="KAJ9480497.1"/>
    <property type="molecule type" value="Genomic_DNA"/>
</dbReference>
<reference evidence="2" key="1">
    <citation type="submission" date="2015-06" db="EMBL/GenBank/DDBJ databases">
        <authorList>
            <person name="Nguyen H."/>
        </authorList>
    </citation>
    <scope>NUCLEOTIDE SEQUENCE</scope>
    <source>
        <strain evidence="2">DAOM 180753</strain>
    </source>
</reference>
<dbReference type="AlphaFoldDB" id="A0AAI9T4H5"/>
<keyword evidence="3" id="KW-1185">Reference proteome</keyword>
<reference evidence="2" key="2">
    <citation type="journal article" date="2016" name="Fungal Biol.">
        <title>Ochratoxin A production by Penicillium thymicola.</title>
        <authorList>
            <person name="Nguyen H.D.T."/>
            <person name="McMullin D.R."/>
            <person name="Ponomareva E."/>
            <person name="Riley R."/>
            <person name="Pomraning K.R."/>
            <person name="Baker S.E."/>
            <person name="Seifert K.A."/>
        </authorList>
    </citation>
    <scope>NUCLEOTIDE SEQUENCE</scope>
    <source>
        <strain evidence="2">DAOM 180753</strain>
    </source>
</reference>
<organism evidence="2 3">
    <name type="scientific">Penicillium thymicola</name>
    <dbReference type="NCBI Taxonomy" id="293382"/>
    <lineage>
        <taxon>Eukaryota</taxon>
        <taxon>Fungi</taxon>
        <taxon>Dikarya</taxon>
        <taxon>Ascomycota</taxon>
        <taxon>Pezizomycotina</taxon>
        <taxon>Eurotiomycetes</taxon>
        <taxon>Eurotiomycetidae</taxon>
        <taxon>Eurotiales</taxon>
        <taxon>Aspergillaceae</taxon>
        <taxon>Penicillium</taxon>
    </lineage>
</organism>
<feature type="compositionally biased region" description="Basic and acidic residues" evidence="1">
    <location>
        <begin position="74"/>
        <end position="106"/>
    </location>
</feature>
<name>A0AAI9T4H5_PENTH</name>